<proteinExistence type="predicted"/>
<dbReference type="EMBL" id="HBUF01484128">
    <property type="protein sequence ID" value="CAG6745090.1"/>
    <property type="molecule type" value="Transcribed_RNA"/>
</dbReference>
<sequence>MKFDTTYFDHGLFSFHNFLFLRLLSLPLPNLLPPSSSLIIMLVSHSSFLLSVLNSIFPPIRVYVGTTGQTFAFSIIFSSPCLPPYSILPSHSFPLTPYLPSFPLIPYLPSLPLHSSSPLPFLSFLISQSFPLTPYLPFLPSHSLSSLPCLSILISPSFPPIPYLPFLISLPSLSILISPSFPLTTYLPFLPPFPISST</sequence>
<dbReference type="AlphaFoldDB" id="A0A8D8ZDS6"/>
<organism evidence="1">
    <name type="scientific">Cacopsylla melanoneura</name>
    <dbReference type="NCBI Taxonomy" id="428564"/>
    <lineage>
        <taxon>Eukaryota</taxon>
        <taxon>Metazoa</taxon>
        <taxon>Ecdysozoa</taxon>
        <taxon>Arthropoda</taxon>
        <taxon>Hexapoda</taxon>
        <taxon>Insecta</taxon>
        <taxon>Pterygota</taxon>
        <taxon>Neoptera</taxon>
        <taxon>Paraneoptera</taxon>
        <taxon>Hemiptera</taxon>
        <taxon>Sternorrhyncha</taxon>
        <taxon>Psylloidea</taxon>
        <taxon>Psyllidae</taxon>
        <taxon>Psyllinae</taxon>
        <taxon>Cacopsylla</taxon>
    </lineage>
</organism>
<evidence type="ECO:0000313" key="1">
    <source>
        <dbReference type="EMBL" id="CAG6745090.1"/>
    </source>
</evidence>
<reference evidence="1" key="1">
    <citation type="submission" date="2021-05" db="EMBL/GenBank/DDBJ databases">
        <authorList>
            <person name="Alioto T."/>
            <person name="Alioto T."/>
            <person name="Gomez Garrido J."/>
        </authorList>
    </citation>
    <scope>NUCLEOTIDE SEQUENCE</scope>
</reference>
<accession>A0A8D8ZDS6</accession>
<name>A0A8D8ZDS6_9HEMI</name>
<protein>
    <submittedName>
        <fullName evidence="1">Uncharacterized protein</fullName>
    </submittedName>
</protein>